<dbReference type="Proteomes" id="UP000266861">
    <property type="component" value="Unassembled WGS sequence"/>
</dbReference>
<accession>A0A397GLG4</accession>
<dbReference type="Pfam" id="PF01607">
    <property type="entry name" value="CBM_14"/>
    <property type="match status" value="1"/>
</dbReference>
<dbReference type="PANTHER" id="PTHR11102">
    <property type="entry name" value="SEL-1-LIKE PROTEIN"/>
    <property type="match status" value="1"/>
</dbReference>
<dbReference type="PANTHER" id="PTHR11102:SF160">
    <property type="entry name" value="ERAD-ASSOCIATED E3 UBIQUITIN-PROTEIN LIGASE COMPONENT HRD3"/>
    <property type="match status" value="1"/>
</dbReference>
<evidence type="ECO:0000259" key="3">
    <source>
        <dbReference type="PROSITE" id="PS50940"/>
    </source>
</evidence>
<dbReference type="InterPro" id="IPR050767">
    <property type="entry name" value="Sel1_AlgK"/>
</dbReference>
<dbReference type="OrthoDB" id="6020543at2759"/>
<dbReference type="InterPro" id="IPR002557">
    <property type="entry name" value="Chitin-bd_dom"/>
</dbReference>
<dbReference type="SUPFAM" id="SSF57625">
    <property type="entry name" value="Invertebrate chitin-binding proteins"/>
    <property type="match status" value="1"/>
</dbReference>
<feature type="coiled-coil region" evidence="2">
    <location>
        <begin position="313"/>
        <end position="340"/>
    </location>
</feature>
<feature type="domain" description="Chitin-binding type-2" evidence="3">
    <location>
        <begin position="389"/>
        <end position="445"/>
    </location>
</feature>
<evidence type="ECO:0000313" key="4">
    <source>
        <dbReference type="EMBL" id="RHZ50316.1"/>
    </source>
</evidence>
<dbReference type="GO" id="GO:0008061">
    <property type="term" value="F:chitin binding"/>
    <property type="evidence" value="ECO:0007669"/>
    <property type="project" value="InterPro"/>
</dbReference>
<comment type="caution">
    <text evidence="4">The sequence shown here is derived from an EMBL/GenBank/DDBJ whole genome shotgun (WGS) entry which is preliminary data.</text>
</comment>
<dbReference type="STRING" id="1348612.A0A397GLG4"/>
<dbReference type="InterPro" id="IPR036508">
    <property type="entry name" value="Chitin-bd_dom_sf"/>
</dbReference>
<evidence type="ECO:0000256" key="1">
    <source>
        <dbReference type="ARBA" id="ARBA00038101"/>
    </source>
</evidence>
<dbReference type="InterPro" id="IPR006597">
    <property type="entry name" value="Sel1-like"/>
</dbReference>
<dbReference type="SMART" id="SM00671">
    <property type="entry name" value="SEL1"/>
    <property type="match status" value="6"/>
</dbReference>
<organism evidence="4 5">
    <name type="scientific">Diversispora epigaea</name>
    <dbReference type="NCBI Taxonomy" id="1348612"/>
    <lineage>
        <taxon>Eukaryota</taxon>
        <taxon>Fungi</taxon>
        <taxon>Fungi incertae sedis</taxon>
        <taxon>Mucoromycota</taxon>
        <taxon>Glomeromycotina</taxon>
        <taxon>Glomeromycetes</taxon>
        <taxon>Diversisporales</taxon>
        <taxon>Diversisporaceae</taxon>
        <taxon>Diversispora</taxon>
    </lineage>
</organism>
<dbReference type="InterPro" id="IPR011990">
    <property type="entry name" value="TPR-like_helical_dom_sf"/>
</dbReference>
<comment type="similarity">
    <text evidence="1">Belongs to the sel-1 family.</text>
</comment>
<dbReference type="GO" id="GO:0005576">
    <property type="term" value="C:extracellular region"/>
    <property type="evidence" value="ECO:0007669"/>
    <property type="project" value="InterPro"/>
</dbReference>
<protein>
    <recommendedName>
        <fullName evidence="3">Chitin-binding type-2 domain-containing protein</fullName>
    </recommendedName>
</protein>
<keyword evidence="2" id="KW-0175">Coiled coil</keyword>
<evidence type="ECO:0000256" key="2">
    <source>
        <dbReference type="SAM" id="Coils"/>
    </source>
</evidence>
<name>A0A397GLG4_9GLOM</name>
<sequence>MKSAEGGYSNGQSNLRRYENGIGKAKDEEKAFQWYMKSGEGGNGNGQNNLERVYENGIGTTKDEKKAFQWYMKSAEGGYSNGQSNLRRYENGIGTTKDEEKAFQWYLKSAKEGNIIGQYNLGHCYRTEGRYRGAQTLLGDYYRFGFKTTKSEIKKIKDDKKIFHRYLKSVEEGNIDGQNKLGYCYLLGIGIIKDDEKAFQCYLKLAEGGNSAGQYSFANCYFYGIGITKDEKKALRWYIKSSKGGNKTHIDLTPEYLKWQAKITIIPGISIDEIRPNLYKRYKNETGLDPWIGDDQLLTKSLIDLNYRSVVEINELREENAKLKHDKEEVKAESIKLKRELVHQFMLPAGVKMLKIREQKTTYTTARDMLTEYPQHTAEFKKKKTIRFKIKCLPTDEYLRDPEDCSKFFRCSDGGTPLSFKCPDGLQFNSAINVCDYPQNVDCSISSEE</sequence>
<dbReference type="SUPFAM" id="SSF81901">
    <property type="entry name" value="HCP-like"/>
    <property type="match status" value="2"/>
</dbReference>
<reference evidence="4 5" key="1">
    <citation type="submission" date="2018-08" db="EMBL/GenBank/DDBJ databases">
        <title>Genome and evolution of the arbuscular mycorrhizal fungus Diversispora epigaea (formerly Glomus versiforme) and its bacterial endosymbionts.</title>
        <authorList>
            <person name="Sun X."/>
            <person name="Fei Z."/>
            <person name="Harrison M."/>
        </authorList>
    </citation>
    <scope>NUCLEOTIDE SEQUENCE [LARGE SCALE GENOMIC DNA]</scope>
    <source>
        <strain evidence="4 5">IT104</strain>
    </source>
</reference>
<dbReference type="PROSITE" id="PS50940">
    <property type="entry name" value="CHIT_BIND_II"/>
    <property type="match status" value="1"/>
</dbReference>
<proteinExistence type="inferred from homology"/>
<dbReference type="Pfam" id="PF08238">
    <property type="entry name" value="Sel1"/>
    <property type="match status" value="6"/>
</dbReference>
<dbReference type="Gene3D" id="2.170.140.10">
    <property type="entry name" value="Chitin binding domain"/>
    <property type="match status" value="1"/>
</dbReference>
<keyword evidence="5" id="KW-1185">Reference proteome</keyword>
<evidence type="ECO:0000313" key="5">
    <source>
        <dbReference type="Proteomes" id="UP000266861"/>
    </source>
</evidence>
<dbReference type="EMBL" id="PQFF01000434">
    <property type="protein sequence ID" value="RHZ50316.1"/>
    <property type="molecule type" value="Genomic_DNA"/>
</dbReference>
<dbReference type="Gene3D" id="1.25.40.10">
    <property type="entry name" value="Tetratricopeptide repeat domain"/>
    <property type="match status" value="2"/>
</dbReference>
<dbReference type="AlphaFoldDB" id="A0A397GLG4"/>
<gene>
    <name evidence="4" type="ORF">Glove_501g15</name>
</gene>
<dbReference type="SMART" id="SM00494">
    <property type="entry name" value="ChtBD2"/>
    <property type="match status" value="1"/>
</dbReference>